<dbReference type="InterPro" id="IPR000998">
    <property type="entry name" value="MAM_dom"/>
</dbReference>
<evidence type="ECO:0000313" key="2">
    <source>
        <dbReference type="EMBL" id="KAJ7384937.1"/>
    </source>
</evidence>
<dbReference type="AlphaFoldDB" id="A0A9W9ZNH0"/>
<evidence type="ECO:0000313" key="3">
    <source>
        <dbReference type="Proteomes" id="UP001163046"/>
    </source>
</evidence>
<organism evidence="2 3">
    <name type="scientific">Desmophyllum pertusum</name>
    <dbReference type="NCBI Taxonomy" id="174260"/>
    <lineage>
        <taxon>Eukaryota</taxon>
        <taxon>Metazoa</taxon>
        <taxon>Cnidaria</taxon>
        <taxon>Anthozoa</taxon>
        <taxon>Hexacorallia</taxon>
        <taxon>Scleractinia</taxon>
        <taxon>Caryophylliina</taxon>
        <taxon>Caryophylliidae</taxon>
        <taxon>Desmophyllum</taxon>
    </lineage>
</organism>
<dbReference type="Gene3D" id="2.60.120.200">
    <property type="match status" value="1"/>
</dbReference>
<accession>A0A9W9ZNH0</accession>
<dbReference type="InterPro" id="IPR051560">
    <property type="entry name" value="MAM_domain-containing"/>
</dbReference>
<dbReference type="Pfam" id="PF00629">
    <property type="entry name" value="MAM"/>
    <property type="match status" value="1"/>
</dbReference>
<dbReference type="SUPFAM" id="SSF49899">
    <property type="entry name" value="Concanavalin A-like lectins/glucanases"/>
    <property type="match status" value="1"/>
</dbReference>
<dbReference type="CDD" id="cd06263">
    <property type="entry name" value="MAM"/>
    <property type="match status" value="1"/>
</dbReference>
<name>A0A9W9ZNH0_9CNID</name>
<evidence type="ECO:0000259" key="1">
    <source>
        <dbReference type="PROSITE" id="PS50060"/>
    </source>
</evidence>
<protein>
    <submittedName>
        <fullName evidence="2">Negative regulation of bile acid biosynthetic process</fullName>
    </submittedName>
</protein>
<dbReference type="PROSITE" id="PS50060">
    <property type="entry name" value="MAM_2"/>
    <property type="match status" value="1"/>
</dbReference>
<dbReference type="PANTHER" id="PTHR23282">
    <property type="entry name" value="APICAL ENDOSOMAL GLYCOPROTEIN PRECURSOR"/>
    <property type="match status" value="1"/>
</dbReference>
<reference evidence="2" key="1">
    <citation type="submission" date="2023-01" db="EMBL/GenBank/DDBJ databases">
        <title>Genome assembly of the deep-sea coral Lophelia pertusa.</title>
        <authorList>
            <person name="Herrera S."/>
            <person name="Cordes E."/>
        </authorList>
    </citation>
    <scope>NUCLEOTIDE SEQUENCE</scope>
    <source>
        <strain evidence="2">USNM1676648</strain>
        <tissue evidence="2">Polyp</tissue>
    </source>
</reference>
<dbReference type="OrthoDB" id="5961838at2759"/>
<sequence>MPRRHSHVRKTTAAQLLSPRLTGDYCLQFYFHMFGPQMGKLHIFVLAGAQRTALGSYSGNRGERWYKTKADIGSIQPYQIAFEAERGLGWTGDNRTGRDPINTRNM</sequence>
<dbReference type="InterPro" id="IPR013320">
    <property type="entry name" value="ConA-like_dom_sf"/>
</dbReference>
<feature type="domain" description="MAM" evidence="1">
    <location>
        <begin position="14"/>
        <end position="106"/>
    </location>
</feature>
<dbReference type="PANTHER" id="PTHR23282:SF142">
    <property type="entry name" value="MAM DOMAIN-CONTAINING PROTEIN"/>
    <property type="match status" value="1"/>
</dbReference>
<dbReference type="GO" id="GO:0016020">
    <property type="term" value="C:membrane"/>
    <property type="evidence" value="ECO:0007669"/>
    <property type="project" value="InterPro"/>
</dbReference>
<dbReference type="Proteomes" id="UP001163046">
    <property type="component" value="Unassembled WGS sequence"/>
</dbReference>
<comment type="caution">
    <text evidence="2">The sequence shown here is derived from an EMBL/GenBank/DDBJ whole genome shotgun (WGS) entry which is preliminary data.</text>
</comment>
<gene>
    <name evidence="2" type="primary">MALRD1</name>
    <name evidence="2" type="ORF">OS493_018625</name>
</gene>
<dbReference type="EMBL" id="MU825883">
    <property type="protein sequence ID" value="KAJ7384937.1"/>
    <property type="molecule type" value="Genomic_DNA"/>
</dbReference>
<proteinExistence type="predicted"/>
<keyword evidence="3" id="KW-1185">Reference proteome</keyword>